<evidence type="ECO:0000313" key="2">
    <source>
        <dbReference type="Proteomes" id="UP000256977"/>
    </source>
</evidence>
<keyword evidence="2" id="KW-1185">Reference proteome</keyword>
<gene>
    <name evidence="1" type="ORF">DFP98_11399</name>
</gene>
<dbReference type="EMBL" id="QRDZ01000013">
    <property type="protein sequence ID" value="RED76039.1"/>
    <property type="molecule type" value="Genomic_DNA"/>
</dbReference>
<dbReference type="Proteomes" id="UP000256977">
    <property type="component" value="Unassembled WGS sequence"/>
</dbReference>
<name>A0A3D9JQH3_9BACL</name>
<comment type="caution">
    <text evidence="1">The sequence shown here is derived from an EMBL/GenBank/DDBJ whole genome shotgun (WGS) entry which is preliminary data.</text>
</comment>
<evidence type="ECO:0000313" key="1">
    <source>
        <dbReference type="EMBL" id="RED76039.1"/>
    </source>
</evidence>
<organism evidence="1 2">
    <name type="scientific">Cohnella phaseoli</name>
    <dbReference type="NCBI Taxonomy" id="456490"/>
    <lineage>
        <taxon>Bacteria</taxon>
        <taxon>Bacillati</taxon>
        <taxon>Bacillota</taxon>
        <taxon>Bacilli</taxon>
        <taxon>Bacillales</taxon>
        <taxon>Paenibacillaceae</taxon>
        <taxon>Cohnella</taxon>
    </lineage>
</organism>
<accession>A0A3D9JQH3</accession>
<protein>
    <submittedName>
        <fullName evidence="1">Uncharacterized protein</fullName>
    </submittedName>
</protein>
<reference evidence="1 2" key="1">
    <citation type="submission" date="2018-07" db="EMBL/GenBank/DDBJ databases">
        <title>Genomic Encyclopedia of Type Strains, Phase III (KMG-III): the genomes of soil and plant-associated and newly described type strains.</title>
        <authorList>
            <person name="Whitman W."/>
        </authorList>
    </citation>
    <scope>NUCLEOTIDE SEQUENCE [LARGE SCALE GENOMIC DNA]</scope>
    <source>
        <strain evidence="1 2">CECT 7287</strain>
    </source>
</reference>
<dbReference type="AlphaFoldDB" id="A0A3D9JQH3"/>
<sequence length="55" mass="6496">MFNVYALEYLMSQHQQTVEKEARHAWKWINQSEAETVYEVKDIQPSAMCCQPVCC</sequence>
<proteinExistence type="predicted"/>